<dbReference type="PROSITE" id="PS50234">
    <property type="entry name" value="VWFA"/>
    <property type="match status" value="1"/>
</dbReference>
<reference evidence="4 5" key="1">
    <citation type="submission" date="2019-08" db="EMBL/GenBank/DDBJ databases">
        <title>Deep-cultivation of Planctomycetes and their phenomic and genomic characterization uncovers novel biology.</title>
        <authorList>
            <person name="Wiegand S."/>
            <person name="Jogler M."/>
            <person name="Boedeker C."/>
            <person name="Pinto D."/>
            <person name="Vollmers J."/>
            <person name="Rivas-Marin E."/>
            <person name="Kohn T."/>
            <person name="Peeters S.H."/>
            <person name="Heuer A."/>
            <person name="Rast P."/>
            <person name="Oberbeckmann S."/>
            <person name="Bunk B."/>
            <person name="Jeske O."/>
            <person name="Meyerdierks A."/>
            <person name="Storesund J.E."/>
            <person name="Kallscheuer N."/>
            <person name="Luecker S."/>
            <person name="Lage O.M."/>
            <person name="Pohl T."/>
            <person name="Merkel B.J."/>
            <person name="Hornburger P."/>
            <person name="Mueller R.-W."/>
            <person name="Bruemmer F."/>
            <person name="Labrenz M."/>
            <person name="Spormann A.M."/>
            <person name="Op Den Camp H."/>
            <person name="Overmann J."/>
            <person name="Amann R."/>
            <person name="Jetten M.S.M."/>
            <person name="Mascher T."/>
            <person name="Medema M.H."/>
            <person name="Devos D.P."/>
            <person name="Kaster A.-K."/>
            <person name="Ovreas L."/>
            <person name="Rohde M."/>
            <person name="Galperin M.Y."/>
            <person name="Jogler C."/>
        </authorList>
    </citation>
    <scope>NUCLEOTIDE SEQUENCE [LARGE SCALE GENOMIC DNA]</scope>
    <source>
        <strain evidence="4 5">LF1</strain>
    </source>
</reference>
<feature type="transmembrane region" description="Helical" evidence="2">
    <location>
        <begin position="12"/>
        <end position="31"/>
    </location>
</feature>
<evidence type="ECO:0000256" key="2">
    <source>
        <dbReference type="SAM" id="Phobius"/>
    </source>
</evidence>
<sequence length="1007" mass="110180">MTPYRLGFDHPAYLWLLAALPLIWWVGFSRLAALGNFRRVAALLFRTAVWSAIVFALAGVQLVRVSDRVTVMYLLDQSESIPQAKRQVMLDFVIRNVRRHRDRTREDRAGIVVFGRDAAIEIPPFDDDIPALRRLESLGGRLDATNLESAIDLAKASMPEDTSRRIVIVTDGNENIGTASGIATQVAKSGIGIDVVPVLLEAQSEVLVEKIDLPNNIRKGQPFEARIVVNNYSDAEKTESVRGKLRVKQQVGGEETLLLEEDITLDAGKNVFPLRHQIEQPAAYVYEAEFVPDTDDDDGLSQNNQATAYTYVRGKGRVLLVEERSRNGDFDLMIEALRDNNIEVVTQPSDELFGSLAELQAYDAVILAGVPRVSGETSDQITSFSDQQIDMLVSNTRQLGAGLLMIGGPEAFGAGGWTGTKVEEAMPVDFKIKNTKIQAVGALALIMHASEMADGNYWQKVIAKSAIEQLGPADYAGVLHWTMRGDAWMWGGRNGLLEVGTNRKAMLAALGRMSPGDMPQFDPAMRMAVTGLTRTPASVKHCVIISDGDPTAPSPSTISDFKKNNITISTVAVASHGLSDSQRLRQIATTTGGKYYAVASGRALPKIFQREARRVAKPLVYEPPGGAIPEVVFPHALLDGVDRVLPNVNGFVLTQVKDSPLSQVLIQSPKPESPENATILAVWTYGLGRTAVLTTDSGARWAGDWNEWAGYDKFYSQLVRWLMRPTGDTGKFSIATSVREGEVQVVVNALSQDDAFLNFLDMNATALGPDLKPIPLRMKQAAPGRYVGSFPGDQAGSYFVNVLPAAGETPLTTGVTVPYSEEYRVRESNEALMQSLVSLKPDGGEAGMMTPPLRSQPSEELIDSDSFRGGLPLARSIRDAWPWFVLLGCVTFLGDVFVRRVSVDLGWLGKAVEKVRGKVSDQDVTTTARLDTLRRNKEAMGESIERRRASVRFESENVNTDSDTTLDQPSTGAVSKKPAKQVDAEDQKSYTERLLEAKRKAKNSKKS</sequence>
<dbReference type="InterPro" id="IPR010768">
    <property type="entry name" value="GATase1-like"/>
</dbReference>
<dbReference type="SUPFAM" id="SSF53300">
    <property type="entry name" value="vWA-like"/>
    <property type="match status" value="2"/>
</dbReference>
<feature type="compositionally biased region" description="Basic and acidic residues" evidence="1">
    <location>
        <begin position="980"/>
        <end position="989"/>
    </location>
</feature>
<name>A0A5B1CIC2_9BACT</name>
<feature type="compositionally biased region" description="Polar residues" evidence="1">
    <location>
        <begin position="956"/>
        <end position="973"/>
    </location>
</feature>
<dbReference type="SMART" id="SM00327">
    <property type="entry name" value="VWA"/>
    <property type="match status" value="2"/>
</dbReference>
<evidence type="ECO:0000313" key="4">
    <source>
        <dbReference type="EMBL" id="KAA1259705.1"/>
    </source>
</evidence>
<dbReference type="PANTHER" id="PTHR37947:SF2">
    <property type="entry name" value="VON WILLEBRAND FACTOR TYPE A"/>
    <property type="match status" value="1"/>
</dbReference>
<dbReference type="Proteomes" id="UP000322699">
    <property type="component" value="Unassembled WGS sequence"/>
</dbReference>
<dbReference type="PANTHER" id="PTHR37947">
    <property type="entry name" value="BLL2462 PROTEIN"/>
    <property type="match status" value="1"/>
</dbReference>
<feature type="compositionally biased region" description="Basic and acidic residues" evidence="1">
    <location>
        <begin position="938"/>
        <end position="955"/>
    </location>
</feature>
<keyword evidence="2" id="KW-0472">Membrane</keyword>
<proteinExistence type="predicted"/>
<dbReference type="Pfam" id="PF07090">
    <property type="entry name" value="GATase1_like"/>
    <property type="match status" value="1"/>
</dbReference>
<feature type="domain" description="VWFA" evidence="3">
    <location>
        <begin position="70"/>
        <end position="245"/>
    </location>
</feature>
<keyword evidence="2" id="KW-0812">Transmembrane</keyword>
<dbReference type="Pfam" id="PF13519">
    <property type="entry name" value="VWA_2"/>
    <property type="match status" value="1"/>
</dbReference>
<organism evidence="4 5">
    <name type="scientific">Rubripirellula obstinata</name>
    <dbReference type="NCBI Taxonomy" id="406547"/>
    <lineage>
        <taxon>Bacteria</taxon>
        <taxon>Pseudomonadati</taxon>
        <taxon>Planctomycetota</taxon>
        <taxon>Planctomycetia</taxon>
        <taxon>Pirellulales</taxon>
        <taxon>Pirellulaceae</taxon>
        <taxon>Rubripirellula</taxon>
    </lineage>
</organism>
<comment type="caution">
    <text evidence="4">The sequence shown here is derived from an EMBL/GenBank/DDBJ whole genome shotgun (WGS) entry which is preliminary data.</text>
</comment>
<accession>A0A5B1CIC2</accession>
<dbReference type="RefSeq" id="WP_068258683.1">
    <property type="nucleotide sequence ID" value="NZ_LWSK01000006.1"/>
</dbReference>
<feature type="region of interest" description="Disordered" evidence="1">
    <location>
        <begin position="938"/>
        <end position="989"/>
    </location>
</feature>
<protein>
    <submittedName>
        <fullName evidence="4">von Willebrand factor type A domain protein</fullName>
    </submittedName>
</protein>
<gene>
    <name evidence="4" type="ORF">LF1_22420</name>
</gene>
<dbReference type="EMBL" id="VRLW01000001">
    <property type="protein sequence ID" value="KAA1259705.1"/>
    <property type="molecule type" value="Genomic_DNA"/>
</dbReference>
<dbReference type="Gene3D" id="3.40.50.880">
    <property type="match status" value="2"/>
</dbReference>
<dbReference type="SUPFAM" id="SSF52317">
    <property type="entry name" value="Class I glutamine amidotransferase-like"/>
    <property type="match status" value="1"/>
</dbReference>
<dbReference type="Pfam" id="PF00092">
    <property type="entry name" value="VWA"/>
    <property type="match status" value="1"/>
</dbReference>
<dbReference type="OrthoDB" id="9781333at2"/>
<evidence type="ECO:0000313" key="5">
    <source>
        <dbReference type="Proteomes" id="UP000322699"/>
    </source>
</evidence>
<feature type="transmembrane region" description="Helical" evidence="2">
    <location>
        <begin position="43"/>
        <end position="63"/>
    </location>
</feature>
<dbReference type="Gene3D" id="3.40.50.410">
    <property type="entry name" value="von Willebrand factor, type A domain"/>
    <property type="match status" value="1"/>
</dbReference>
<keyword evidence="2" id="KW-1133">Transmembrane helix</keyword>
<dbReference type="CDD" id="cd00198">
    <property type="entry name" value="vWFA"/>
    <property type="match status" value="1"/>
</dbReference>
<evidence type="ECO:0000259" key="3">
    <source>
        <dbReference type="PROSITE" id="PS50234"/>
    </source>
</evidence>
<dbReference type="InterPro" id="IPR029062">
    <property type="entry name" value="Class_I_gatase-like"/>
</dbReference>
<dbReference type="AlphaFoldDB" id="A0A5B1CIC2"/>
<evidence type="ECO:0000256" key="1">
    <source>
        <dbReference type="SAM" id="MobiDB-lite"/>
    </source>
</evidence>
<dbReference type="InterPro" id="IPR036465">
    <property type="entry name" value="vWFA_dom_sf"/>
</dbReference>
<dbReference type="InterPro" id="IPR002035">
    <property type="entry name" value="VWF_A"/>
</dbReference>
<keyword evidence="5" id="KW-1185">Reference proteome</keyword>